<evidence type="ECO:0000313" key="5">
    <source>
        <dbReference type="Proteomes" id="UP000000724"/>
    </source>
</evidence>
<evidence type="ECO:0000313" key="4">
    <source>
        <dbReference type="EMBL" id="CAP97363.1"/>
    </source>
</evidence>
<dbReference type="BioCyc" id="PCHR:PC22G00750-MONOMER"/>
<keyword evidence="3" id="KW-0436">Ligase</keyword>
<keyword evidence="1" id="KW-0596">Phosphopantetheine</keyword>
<dbReference type="AlphaFoldDB" id="B6HPI9"/>
<dbReference type="GO" id="GO:0044550">
    <property type="term" value="P:secondary metabolite biosynthetic process"/>
    <property type="evidence" value="ECO:0007669"/>
    <property type="project" value="TreeGrafter"/>
</dbReference>
<evidence type="ECO:0000256" key="3">
    <source>
        <dbReference type="ARBA" id="ARBA00022598"/>
    </source>
</evidence>
<dbReference type="OMA" id="RMWSKLA"/>
<dbReference type="Gene3D" id="3.30.300.30">
    <property type="match status" value="1"/>
</dbReference>
<dbReference type="STRING" id="500485.B6HPI9"/>
<dbReference type="GO" id="GO:0005737">
    <property type="term" value="C:cytoplasm"/>
    <property type="evidence" value="ECO:0007669"/>
    <property type="project" value="TreeGrafter"/>
</dbReference>
<dbReference type="PANTHER" id="PTHR45527">
    <property type="entry name" value="NONRIBOSOMAL PEPTIDE SYNTHETASE"/>
    <property type="match status" value="1"/>
</dbReference>
<accession>B6HPI9</accession>
<dbReference type="HOGENOM" id="CLU_831844_0_0_1"/>
<evidence type="ECO:0000256" key="2">
    <source>
        <dbReference type="ARBA" id="ARBA00022553"/>
    </source>
</evidence>
<gene>
    <name evidence="4" type="ORF">Pc22g00750</name>
    <name evidence="4" type="ORF">PCH_Pc22g00750</name>
</gene>
<keyword evidence="5" id="KW-1185">Reference proteome</keyword>
<dbReference type="Proteomes" id="UP000000724">
    <property type="component" value="Contig Pc00c22"/>
</dbReference>
<dbReference type="GO" id="GO:0043041">
    <property type="term" value="P:amino acid activation for nonribosomal peptide biosynthetic process"/>
    <property type="evidence" value="ECO:0007669"/>
    <property type="project" value="TreeGrafter"/>
</dbReference>
<keyword evidence="2" id="KW-0597">Phosphoprotein</keyword>
<evidence type="ECO:0000256" key="1">
    <source>
        <dbReference type="ARBA" id="ARBA00022450"/>
    </source>
</evidence>
<reference evidence="4 5" key="1">
    <citation type="journal article" date="2008" name="Nat. Biotechnol.">
        <title>Genome sequencing and analysis of the filamentous fungus Penicillium chrysogenum.</title>
        <authorList>
            <person name="van den Berg M.A."/>
            <person name="Albang R."/>
            <person name="Albermann K."/>
            <person name="Badger J.H."/>
            <person name="Daran J.-M."/>
            <person name="Driessen A.J.M."/>
            <person name="Garcia-Estrada C."/>
            <person name="Fedorova N.D."/>
            <person name="Harris D.M."/>
            <person name="Heijne W.H.M."/>
            <person name="Joardar V.S."/>
            <person name="Kiel J.A.K.W."/>
            <person name="Kovalchuk A."/>
            <person name="Martin J.F."/>
            <person name="Nierman W.C."/>
            <person name="Nijland J.G."/>
            <person name="Pronk J.T."/>
            <person name="Roubos J.A."/>
            <person name="van der Klei I.J."/>
            <person name="van Peij N.N.M.E."/>
            <person name="Veenhuis M."/>
            <person name="von Doehren H."/>
            <person name="Wagner C."/>
            <person name="Wortman J.R."/>
            <person name="Bovenberg R.A.L."/>
        </authorList>
    </citation>
    <scope>NUCLEOTIDE SEQUENCE [LARGE SCALE GENOMIC DNA]</scope>
    <source>
        <strain evidence="5">ATCC 28089 / DSM 1075 / NRRL 1951 / Wisconsin 54-1255</strain>
    </source>
</reference>
<proteinExistence type="predicted"/>
<dbReference type="FunFam" id="3.30.300.30:FF:000015">
    <property type="entry name" value="Nonribosomal peptide synthase SidD"/>
    <property type="match status" value="1"/>
</dbReference>
<sequence length="334" mass="37681">MAHETGVGNGPTIQDLEKGDYNQIWEWNKTVPAAISNLVHKLIHDNVEVNPGAPATQVKVRGQRVELSEVEHHIQQQLYSRTGKRVNPIVELVTTGASKGSGGRPTLVGFLAMSQIESAEPEDAQQLRQAMWDLTKDLNKSLLKTLPQYMVPSVYIPLWQFPLHSSGKTDRRQLQVTGLVLPRQDLAALRAPPTTAKATTTALQSRTPPDTFVEQRMQRMWSKLALPLCNRPENVLSGSVEWNISLEKWGLRHKPTKDYPNRVVAAPVQKMWIEKPRSSSQDPIIGGRFEIPFRSLFLRDPGDREGDFLMTHEDITRLARDIWRVDVILAAENE</sequence>
<dbReference type="GO" id="GO:0016874">
    <property type="term" value="F:ligase activity"/>
    <property type="evidence" value="ECO:0007669"/>
    <property type="project" value="UniProtKB-KW"/>
</dbReference>
<dbReference type="EMBL" id="AM920437">
    <property type="protein sequence ID" value="CAP97363.1"/>
    <property type="molecule type" value="Genomic_DNA"/>
</dbReference>
<protein>
    <submittedName>
        <fullName evidence="4">Pc22g00750 protein</fullName>
    </submittedName>
</protein>
<name>B6HPI9_PENRW</name>
<dbReference type="InterPro" id="IPR045851">
    <property type="entry name" value="AMP-bd_C_sf"/>
</dbReference>
<dbReference type="PANTHER" id="PTHR45527:SF3">
    <property type="entry name" value="SIDEROPHORE SYNTHETASE (EUROFUNG)"/>
    <property type="match status" value="1"/>
</dbReference>
<organism evidence="4 5">
    <name type="scientific">Penicillium rubens (strain ATCC 28089 / DSM 1075 / NRRL 1951 / Wisconsin 54-1255)</name>
    <name type="common">Penicillium chrysogenum</name>
    <dbReference type="NCBI Taxonomy" id="500485"/>
    <lineage>
        <taxon>Eukaryota</taxon>
        <taxon>Fungi</taxon>
        <taxon>Dikarya</taxon>
        <taxon>Ascomycota</taxon>
        <taxon>Pezizomycotina</taxon>
        <taxon>Eurotiomycetes</taxon>
        <taxon>Eurotiomycetidae</taxon>
        <taxon>Eurotiales</taxon>
        <taxon>Aspergillaceae</taxon>
        <taxon>Penicillium</taxon>
        <taxon>Penicillium chrysogenum species complex</taxon>
    </lineage>
</organism>
<dbReference type="SUPFAM" id="SSF56801">
    <property type="entry name" value="Acetyl-CoA synthetase-like"/>
    <property type="match status" value="1"/>
</dbReference>
<dbReference type="VEuPathDB" id="FungiDB:PCH_Pc22g00750"/>
<dbReference type="GO" id="GO:0031177">
    <property type="term" value="F:phosphopantetheine binding"/>
    <property type="evidence" value="ECO:0007669"/>
    <property type="project" value="TreeGrafter"/>
</dbReference>
<dbReference type="OrthoDB" id="416786at2759"/>